<feature type="region of interest" description="Disordered" evidence="3">
    <location>
        <begin position="827"/>
        <end position="851"/>
    </location>
</feature>
<dbReference type="SUPFAM" id="SSF56672">
    <property type="entry name" value="DNA/RNA polymerases"/>
    <property type="match status" value="1"/>
</dbReference>
<dbReference type="Gene3D" id="3.40.50.150">
    <property type="entry name" value="Vaccinia Virus protein VP39"/>
    <property type="match status" value="1"/>
</dbReference>
<keyword evidence="2" id="KW-0808">Transferase</keyword>
<accession>A0A9P1G7T0</accession>
<dbReference type="EMBL" id="CAMXCT010002779">
    <property type="protein sequence ID" value="CAI4000402.1"/>
    <property type="molecule type" value="Genomic_DNA"/>
</dbReference>
<feature type="compositionally biased region" description="Basic residues" evidence="3">
    <location>
        <begin position="623"/>
        <end position="639"/>
    </location>
</feature>
<dbReference type="EMBL" id="CAMXCT020002779">
    <property type="protein sequence ID" value="CAL1153777.1"/>
    <property type="molecule type" value="Genomic_DNA"/>
</dbReference>
<protein>
    <submittedName>
        <fullName evidence="5">DNA (Cytosine-5)-methyltransferase 3B (Dnmt3b) (DNA methyltransferase MmuIIIB) (DNA MTase MmuIIIB) (M.MmuIIIB)</fullName>
    </submittedName>
</protein>
<organism evidence="4">
    <name type="scientific">Cladocopium goreaui</name>
    <dbReference type="NCBI Taxonomy" id="2562237"/>
    <lineage>
        <taxon>Eukaryota</taxon>
        <taxon>Sar</taxon>
        <taxon>Alveolata</taxon>
        <taxon>Dinophyceae</taxon>
        <taxon>Suessiales</taxon>
        <taxon>Symbiodiniaceae</taxon>
        <taxon>Cladocopium</taxon>
    </lineage>
</organism>
<evidence type="ECO:0000313" key="5">
    <source>
        <dbReference type="EMBL" id="CAL4787714.1"/>
    </source>
</evidence>
<keyword evidence="6" id="KW-1185">Reference proteome</keyword>
<proteinExistence type="predicted"/>
<feature type="compositionally biased region" description="Basic and acidic residues" evidence="3">
    <location>
        <begin position="588"/>
        <end position="603"/>
    </location>
</feature>
<feature type="compositionally biased region" description="Acidic residues" evidence="3">
    <location>
        <begin position="560"/>
        <end position="585"/>
    </location>
</feature>
<dbReference type="OrthoDB" id="641149at2759"/>
<feature type="compositionally biased region" description="Basic residues" evidence="3">
    <location>
        <begin position="956"/>
        <end position="980"/>
    </location>
</feature>
<gene>
    <name evidence="4" type="ORF">C1SCF055_LOCUS26523</name>
</gene>
<feature type="compositionally biased region" description="Gly residues" evidence="3">
    <location>
        <begin position="1157"/>
        <end position="1168"/>
    </location>
</feature>
<sequence length="2296" mass="250181">MTSAPAHDRYVEDEEGSMPRMPFDVARALLRFAWHRSWSVALSTLPPGELQTALAPRQRRHGELAKEALETWNVVAMPWASGPRGGQRGRLVVENVRTLVQSAAEHCALMRIYEEKDGKNTIELQKPAREPYQKFEAARSELENLHGTLAHALFERIVDFLWAVAWHAANTVADQMDSNEEGEEEEGEDDGEDGDEDEDEADEQDPFGDDYPGSSDDAVDDMRQLLKAFHGMFHADEPFRGVRCSLASEMEGSPVLESISRVPGAFGAGGLDAIRLLLPDWSGCAEKFDSTAGEFLLKAEALNLQVVLELPAVPGKVYEDWLRSLARSVSLMKCVRGVAMPRIQDLSRATGLMAALRQGGLTQDRCACFLQLPEGKVDECQEMLYRSDVSTDAEALPLWLADGHVMMEAPAHIECPVVIAAAFGFKGAVMPAGPGGLVCQKCRSGLCFEGNRWCQLCSCGSTLSELARVRFHFASHRALAEEVAYQAVRQVQGVIELDKQTNSQVTSLSDRLANSKRRLEEVEAVANTATPKSAGKRPEPRRAAEREAEGGRERGPVKDEEPDFGEEESFEEYSEEEEVEAEDTVAEPVDKRPADRPAGHEPPPEPAHPPRRSPARREERARSRSRNRGRRGGTRHKQGYRALQDPHSVFGRPEGETWGEGNDALPGKEGEGPDPPGVGAEGANHPAAAEAGAAGLVSLLEPGDFWTARPVRPGCILDVPVAQEEDGVQQPGCIILFVQEVKYLMPGCWVKVRFLGGEPAWARAEGIKVFSRERRDLHLCCGGVDACSETEGKAYHVELFGVYPPGHPPPECVEKAKRREWAKLYQELSGQGAPPGAEGAGAPQGGPREGDAVDRISALRKRLQAGRPLAAAEESGEIAARGANRVRFAPAPLAIEPRSAVKSEARASAVIAIPSDSDGEPPRSRKKRTSMGEALAEAVALRAQGGGGGAASSSRQRSRSREPKKKKKKKRRSGSRRRRDSRSSSSDGATSSSSSLVPPLQRKANKDPGSVLRMLLTNVAEALAEAAVDTAGDSGQLRGKANQLSSYFQICAKPLLGGKVRDLRELETLARCIDHLKCGRLAELGDALAGRFLAVESAAITNNWQDAQHLEVVPVRHAGLAPPAVMLQAQRHTRQVEKSLGKNQWRRTTPYAPPNREGGGGEKGGSGKGKGDRRGQGKGKFGKNSNKNAWKESALGCEDIPCGESSGSAMRCGAAGLSDLGEVEGWDDAALSGRLASYYLGLALLQEEANPEISPEGGEAHVAPAPPLGAGTFEVPSRLPRNVEWARFAEPGELGLALAAGAISDNVPLGMNELFLLVKHTTSHDVLSGRCGIFPLPVFFPDSTAKSNENQGCAVEAWLNLLCLGLNQLAGWKKKPPTERKGAQIKHVLETLRDRVRRFLGLFSPSVVDPVCVWAELKSKKLSYDGEEFAEPMELTLPQIEKSLPPVGHGGSVELAPLLVGRSRFLVENPEQVLLSPDEKTPGPNVGRVHIKKGEELGVWKLLEERGIITWLPIGKVHQDQGGPYLSGLFGVPKSGRFTEEGLPLLRVIMNLKPINRALSIIQGDIAELPSAGKWLQLVLEDGDCLSISQADMSSAFYLFALPECWWPFLCFNAKFGGSALGRPGSGTFVPCCKVLPMGWSSSVGLMQMASRELMARANTLGCDELRNQLRSPPWFVDPLLRDSSKQFWQVYLDNFMTAELSPLGQPSGGSHQLHREAVGSWTQHGVLCAEEKHVLAAPAAIELGVELNGVAGLVGCGPERIHKLLVATILLLGERQPKAKWVQVILGRWIFALQYRRPAMAVLSRCWNFLKKDQDKRRWWPVVQAELSTLIALVPLLHTDLRCSFNEEVTVSDASGWGGAVGVSQSLSSTGLDLCSRLSEPAFEPVDAQLLVISAFNGIGGAFRGYDLAGIRPAGLITIECDKAARRVTRKAWPHAEEISDILLVDRAMVAGWANRYPRVVEVHIVGGFPCVHLSSARAGRKNLEGEGSRLFWNLVKLIEWTRAAFQDFAKVTFLVENVRSMDVSARDEISRVLGVEPFALCPSDFLPYNRPRLAWCSGTIEETVGADLLPQSGHTVVLMHGTPPASESWLSPGWEICRPGTAFATFMKAIRRRQPPPTPAGISRCDSDTLARWVSDEYRFPPYQYRLENLVRNASGDVRYLSAAERELLLGFGKDHTLFAVAANEVKGNETEFEDKRLSLCGDSFSMLSFWLDHITVVPEMGDAKIAPATGGSLWARFWVRAGRRRACAARSTTQIWWPDLEPSKLEPSGCPLISACQSHRVGRLGGNGDPIFF</sequence>
<evidence type="ECO:0000256" key="2">
    <source>
        <dbReference type="ARBA" id="ARBA00022679"/>
    </source>
</evidence>
<dbReference type="GO" id="GO:0008168">
    <property type="term" value="F:methyltransferase activity"/>
    <property type="evidence" value="ECO:0007669"/>
    <property type="project" value="UniProtKB-KW"/>
</dbReference>
<dbReference type="InterPro" id="IPR043502">
    <property type="entry name" value="DNA/RNA_pol_sf"/>
</dbReference>
<name>A0A9P1G7T0_9DINO</name>
<keyword evidence="1" id="KW-0489">Methyltransferase</keyword>
<feature type="compositionally biased region" description="Low complexity" evidence="3">
    <location>
        <begin position="983"/>
        <end position="995"/>
    </location>
</feature>
<feature type="compositionally biased region" description="Acidic residues" evidence="3">
    <location>
        <begin position="177"/>
        <end position="208"/>
    </location>
</feature>
<dbReference type="Proteomes" id="UP001152797">
    <property type="component" value="Unassembled WGS sequence"/>
</dbReference>
<reference evidence="4" key="1">
    <citation type="submission" date="2022-10" db="EMBL/GenBank/DDBJ databases">
        <authorList>
            <person name="Chen Y."/>
            <person name="Dougan E. K."/>
            <person name="Chan C."/>
            <person name="Rhodes N."/>
            <person name="Thang M."/>
        </authorList>
    </citation>
    <scope>NUCLEOTIDE SEQUENCE</scope>
</reference>
<dbReference type="Pfam" id="PF00145">
    <property type="entry name" value="DNA_methylase"/>
    <property type="match status" value="1"/>
</dbReference>
<dbReference type="InterPro" id="IPR029063">
    <property type="entry name" value="SAM-dependent_MTases_sf"/>
</dbReference>
<dbReference type="InterPro" id="IPR001525">
    <property type="entry name" value="C5_MeTfrase"/>
</dbReference>
<feature type="region of interest" description="Disordered" evidence="3">
    <location>
        <begin position="912"/>
        <end position="1008"/>
    </location>
</feature>
<dbReference type="EMBL" id="CAMXCT030002779">
    <property type="protein sequence ID" value="CAL4787714.1"/>
    <property type="molecule type" value="Genomic_DNA"/>
</dbReference>
<reference evidence="5 6" key="2">
    <citation type="submission" date="2024-05" db="EMBL/GenBank/DDBJ databases">
        <authorList>
            <person name="Chen Y."/>
            <person name="Shah S."/>
            <person name="Dougan E. K."/>
            <person name="Thang M."/>
            <person name="Chan C."/>
        </authorList>
    </citation>
    <scope>NUCLEOTIDE SEQUENCE [LARGE SCALE GENOMIC DNA]</scope>
</reference>
<dbReference type="GO" id="GO:0032259">
    <property type="term" value="P:methylation"/>
    <property type="evidence" value="ECO:0007669"/>
    <property type="project" value="UniProtKB-KW"/>
</dbReference>
<feature type="region of interest" description="Disordered" evidence="3">
    <location>
        <begin position="521"/>
        <end position="684"/>
    </location>
</feature>
<evidence type="ECO:0000313" key="4">
    <source>
        <dbReference type="EMBL" id="CAI4000402.1"/>
    </source>
</evidence>
<comment type="caution">
    <text evidence="4">The sequence shown here is derived from an EMBL/GenBank/DDBJ whole genome shotgun (WGS) entry which is preliminary data.</text>
</comment>
<feature type="region of interest" description="Disordered" evidence="3">
    <location>
        <begin position="173"/>
        <end position="216"/>
    </location>
</feature>
<evidence type="ECO:0000256" key="3">
    <source>
        <dbReference type="SAM" id="MobiDB-lite"/>
    </source>
</evidence>
<feature type="region of interest" description="Disordered" evidence="3">
    <location>
        <begin position="1131"/>
        <end position="1187"/>
    </location>
</feature>
<evidence type="ECO:0000256" key="1">
    <source>
        <dbReference type="ARBA" id="ARBA00022603"/>
    </source>
</evidence>
<feature type="compositionally biased region" description="Basic and acidic residues" evidence="3">
    <location>
        <begin position="536"/>
        <end position="559"/>
    </location>
</feature>
<dbReference type="SUPFAM" id="SSF53335">
    <property type="entry name" value="S-adenosyl-L-methionine-dependent methyltransferases"/>
    <property type="match status" value="1"/>
</dbReference>
<evidence type="ECO:0000313" key="6">
    <source>
        <dbReference type="Proteomes" id="UP001152797"/>
    </source>
</evidence>